<sequence length="120" mass="12757">MSTQILAQSGRYRIEHEYESASVVVPGGARMVIGAFYGDPAAALIDADERWCAVAGEGLIVRSLAPGGACVEYFRQADATVWITGLRQTGPFALELQCEDGTVHVLDFGAACMSAYALAR</sequence>
<evidence type="ECO:0000313" key="2">
    <source>
        <dbReference type="Proteomes" id="UP000092713"/>
    </source>
</evidence>
<keyword evidence="2" id="KW-1185">Reference proteome</keyword>
<gene>
    <name evidence="1" type="ORF">ASR47_102442</name>
</gene>
<dbReference type="RefSeq" id="WP_065306305.1">
    <property type="nucleotide sequence ID" value="NZ_LOCQ01000039.1"/>
</dbReference>
<organism evidence="1 2">
    <name type="scientific">Janthinobacterium psychrotolerans</name>
    <dbReference type="NCBI Taxonomy" id="1747903"/>
    <lineage>
        <taxon>Bacteria</taxon>
        <taxon>Pseudomonadati</taxon>
        <taxon>Pseudomonadota</taxon>
        <taxon>Betaproteobacteria</taxon>
        <taxon>Burkholderiales</taxon>
        <taxon>Oxalobacteraceae</taxon>
        <taxon>Janthinobacterium</taxon>
    </lineage>
</organism>
<comment type="caution">
    <text evidence="1">The sequence shown here is derived from an EMBL/GenBank/DDBJ whole genome shotgun (WGS) entry which is preliminary data.</text>
</comment>
<protein>
    <submittedName>
        <fullName evidence="1">Uncharacterized protein</fullName>
    </submittedName>
</protein>
<dbReference type="STRING" id="1747903.ASR47_102442"/>
<name>A0A1A7C5Y6_9BURK</name>
<dbReference type="Proteomes" id="UP000092713">
    <property type="component" value="Unassembled WGS sequence"/>
</dbReference>
<dbReference type="AlphaFoldDB" id="A0A1A7C5Y6"/>
<evidence type="ECO:0000313" key="1">
    <source>
        <dbReference type="EMBL" id="OBV41122.1"/>
    </source>
</evidence>
<dbReference type="OrthoDB" id="2087931at2"/>
<accession>A0A1A7C5Y6</accession>
<reference evidence="1 2" key="1">
    <citation type="submission" date="2016-04" db="EMBL/GenBank/DDBJ databases">
        <title>Draft genome sequence of Janthinobacterium psychrotolerans sp. nov., isolated from freshwater sediments in Denmark.</title>
        <authorList>
            <person name="Gong X."/>
            <person name="Skrivergaard S."/>
            <person name="Korsgaard B.S."/>
            <person name="Schreiber L."/>
            <person name="Marshall I.P."/>
            <person name="Finster K."/>
            <person name="Schramm A."/>
        </authorList>
    </citation>
    <scope>NUCLEOTIDE SEQUENCE [LARGE SCALE GENOMIC DNA]</scope>
    <source>
        <strain evidence="1 2">S3-2</strain>
    </source>
</reference>
<proteinExistence type="predicted"/>
<dbReference type="EMBL" id="LOCQ01000039">
    <property type="protein sequence ID" value="OBV41122.1"/>
    <property type="molecule type" value="Genomic_DNA"/>
</dbReference>